<dbReference type="Proteomes" id="UP000785679">
    <property type="component" value="Unassembled WGS sequence"/>
</dbReference>
<feature type="coiled-coil region" evidence="1">
    <location>
        <begin position="91"/>
        <end position="125"/>
    </location>
</feature>
<gene>
    <name evidence="3" type="ORF">FGO68_gene6140</name>
</gene>
<keyword evidence="4" id="KW-1185">Reference proteome</keyword>
<keyword evidence="1" id="KW-0175">Coiled coil</keyword>
<evidence type="ECO:0000256" key="2">
    <source>
        <dbReference type="SAM" id="MobiDB-lite"/>
    </source>
</evidence>
<accession>A0A8J8T5I3</accession>
<evidence type="ECO:0000313" key="3">
    <source>
        <dbReference type="EMBL" id="TNV82128.1"/>
    </source>
</evidence>
<evidence type="ECO:0000256" key="1">
    <source>
        <dbReference type="SAM" id="Coils"/>
    </source>
</evidence>
<feature type="region of interest" description="Disordered" evidence="2">
    <location>
        <begin position="481"/>
        <end position="518"/>
    </location>
</feature>
<sequence length="708" mass="81887">MHKSESQYRIINEYLAQQIGDPLSYDEVAFEKKEWDNIPMVLPRFIIHMSKHLQALTSHYKLKCSEETTASLREAMLSEIKLTMQQSTTTQDRLTEDVSDLRALIDGLQQQISDLKDERKQEQFLAKEKTKTNLAKYLIEDEIEQSKVKREANRFLQIQFKNEELIAEELQKPRQLSIKQLSDLFYTLLHTSHFKDTQQAFRVTYDSFSESVRNYHTENDGLWKTQLDENAQHKFLVQQLRSSVDQRFEEQKKMNLSFGEGLTNGQNRSKAIAKQVEEHHRVHQGMQAKMDELGKNVINFQHLIEDRVAKQSQLVTMTIKGLEEQIEKFNYDMLYKFENTEKSINDAVESVKIDVRTIINEENQISHMKVQQTCDTLESRITTLHTTVQHKTAKLRTLCTSFFANYEQEVKHLKQTYLEMRDSFDMWNRNVKKPSELKEAALYALEQRVVAEERARMEEGMMVKDVMGKLVYSLQQHVWSGHGKNEDNQGMSDNEDGKNKRSSLSPPKDNAEEDRALKKKSADGIFLKRMMFLKQKILHDLSSSVPERNSVERDFLINSQNLAMTDDSLRILHRFKDFSKGGNGNESNTTRVSPRIMKTSTPLLPLTTSTTPAGHQSIRRKTSKRHLSQTNTSHFFKPSTSLALLSGQIMPIHASEVSTSQQKHRMKGMVAFQKEQQMIGTPELAPVYATEEGSSRRHKAVSAMATQI</sequence>
<name>A0A8J8T5I3_HALGN</name>
<dbReference type="EMBL" id="RRYP01005339">
    <property type="protein sequence ID" value="TNV82128.1"/>
    <property type="molecule type" value="Genomic_DNA"/>
</dbReference>
<dbReference type="AlphaFoldDB" id="A0A8J8T5I3"/>
<dbReference type="OrthoDB" id="326112at2759"/>
<feature type="compositionally biased region" description="Basic and acidic residues" evidence="2">
    <location>
        <begin position="509"/>
        <end position="518"/>
    </location>
</feature>
<reference evidence="3" key="1">
    <citation type="submission" date="2019-06" db="EMBL/GenBank/DDBJ databases">
        <authorList>
            <person name="Zheng W."/>
        </authorList>
    </citation>
    <scope>NUCLEOTIDE SEQUENCE</scope>
    <source>
        <strain evidence="3">QDHG01</strain>
    </source>
</reference>
<proteinExistence type="predicted"/>
<comment type="caution">
    <text evidence="3">The sequence shown here is derived from an EMBL/GenBank/DDBJ whole genome shotgun (WGS) entry which is preliminary data.</text>
</comment>
<organism evidence="3 4">
    <name type="scientific">Halteria grandinella</name>
    <dbReference type="NCBI Taxonomy" id="5974"/>
    <lineage>
        <taxon>Eukaryota</taxon>
        <taxon>Sar</taxon>
        <taxon>Alveolata</taxon>
        <taxon>Ciliophora</taxon>
        <taxon>Intramacronucleata</taxon>
        <taxon>Spirotrichea</taxon>
        <taxon>Stichotrichia</taxon>
        <taxon>Sporadotrichida</taxon>
        <taxon>Halteriidae</taxon>
        <taxon>Halteria</taxon>
    </lineage>
</organism>
<protein>
    <submittedName>
        <fullName evidence="3">Uncharacterized protein</fullName>
    </submittedName>
</protein>
<evidence type="ECO:0000313" key="4">
    <source>
        <dbReference type="Proteomes" id="UP000785679"/>
    </source>
</evidence>